<accession>A0A8H3UND9</accession>
<evidence type="ECO:0000313" key="1">
    <source>
        <dbReference type="EMBL" id="KAE9972855.1"/>
    </source>
</evidence>
<comment type="caution">
    <text evidence="1">The sequence shown here is derived from an EMBL/GenBank/DDBJ whole genome shotgun (WGS) entry which is preliminary data.</text>
</comment>
<reference evidence="1 3" key="1">
    <citation type="submission" date="2018-12" db="EMBL/GenBank/DDBJ databases">
        <title>Venturia inaequalis Genome Resource.</title>
        <authorList>
            <person name="Lichtner F.J."/>
        </authorList>
    </citation>
    <scope>NUCLEOTIDE SEQUENCE [LARGE SCALE GENOMIC DNA]</scope>
    <source>
        <strain evidence="1 3">120213</strain>
        <strain evidence="2 4">DMI_063113</strain>
    </source>
</reference>
<sequence length="107" mass="11459">MKVAQVLSDLTSLRDQKAALDLVSARPGTASTVTGSVEAVRQRTAALLSGTKDQNDTDLQRAKDLVELHYAVKVKHLSKGNGGVEADESLEDARHAVKVAMEEMVSE</sequence>
<dbReference type="Proteomes" id="UP000447873">
    <property type="component" value="Unassembled WGS sequence"/>
</dbReference>
<name>A0A8H3UND9_VENIN</name>
<dbReference type="AlphaFoldDB" id="A0A8H3UND9"/>
<gene>
    <name evidence="2" type="ORF">EG327_002122</name>
    <name evidence="1" type="ORF">EG328_004732</name>
</gene>
<evidence type="ECO:0000313" key="3">
    <source>
        <dbReference type="Proteomes" id="UP000447873"/>
    </source>
</evidence>
<dbReference type="EMBL" id="WNWS01000258">
    <property type="protein sequence ID" value="KAE9972855.1"/>
    <property type="molecule type" value="Genomic_DNA"/>
</dbReference>
<dbReference type="EMBL" id="WNWR01000163">
    <property type="protein sequence ID" value="KAE9989890.1"/>
    <property type="molecule type" value="Genomic_DNA"/>
</dbReference>
<evidence type="ECO:0000313" key="2">
    <source>
        <dbReference type="EMBL" id="KAE9989890.1"/>
    </source>
</evidence>
<protein>
    <submittedName>
        <fullName evidence="1">Uncharacterized protein</fullName>
    </submittedName>
</protein>
<organism evidence="1 3">
    <name type="scientific">Venturia inaequalis</name>
    <name type="common">Apple scab fungus</name>
    <dbReference type="NCBI Taxonomy" id="5025"/>
    <lineage>
        <taxon>Eukaryota</taxon>
        <taxon>Fungi</taxon>
        <taxon>Dikarya</taxon>
        <taxon>Ascomycota</taxon>
        <taxon>Pezizomycotina</taxon>
        <taxon>Dothideomycetes</taxon>
        <taxon>Pleosporomycetidae</taxon>
        <taxon>Venturiales</taxon>
        <taxon>Venturiaceae</taxon>
        <taxon>Venturia</taxon>
    </lineage>
</organism>
<proteinExistence type="predicted"/>
<dbReference type="Proteomes" id="UP000490939">
    <property type="component" value="Unassembled WGS sequence"/>
</dbReference>
<evidence type="ECO:0000313" key="4">
    <source>
        <dbReference type="Proteomes" id="UP000490939"/>
    </source>
</evidence>
<keyword evidence="4" id="KW-1185">Reference proteome</keyword>